<dbReference type="STRING" id="1459636.NTE_02253"/>
<evidence type="ECO:0000313" key="2">
    <source>
        <dbReference type="Proteomes" id="UP000028194"/>
    </source>
</evidence>
<dbReference type="Proteomes" id="UP000028194">
    <property type="component" value="Chromosome"/>
</dbReference>
<keyword evidence="2" id="KW-1185">Reference proteome</keyword>
<sequence>MVHFGINAPRTGKSMVYGTCVFCGEIFARNAKMQVCDKCEVILTWTSSINFLTAVNRLSALIKAGKLDSKLRNENYCKANFGTRGAQVIMDAIDGSQIR</sequence>
<dbReference type="HOGENOM" id="CLU_168025_0_0_2"/>
<name>A0A075MUB3_9ARCH</name>
<proteinExistence type="predicted"/>
<organism evidence="1 2">
    <name type="scientific">Candidatus Nitrososphaera evergladensis SR1</name>
    <dbReference type="NCBI Taxonomy" id="1459636"/>
    <lineage>
        <taxon>Archaea</taxon>
        <taxon>Nitrososphaerota</taxon>
        <taxon>Nitrososphaeria</taxon>
        <taxon>Nitrososphaerales</taxon>
        <taxon>Nitrososphaeraceae</taxon>
        <taxon>Nitrososphaera</taxon>
    </lineage>
</organism>
<gene>
    <name evidence="1" type="ORF">NTE_02253</name>
</gene>
<protein>
    <submittedName>
        <fullName evidence="1">Uncharacterized protein</fullName>
    </submittedName>
</protein>
<dbReference type="KEGG" id="nev:NTE_02253"/>
<evidence type="ECO:0000313" key="1">
    <source>
        <dbReference type="EMBL" id="AIF84307.1"/>
    </source>
</evidence>
<dbReference type="AlphaFoldDB" id="A0A075MUB3"/>
<reference evidence="1 2" key="1">
    <citation type="journal article" date="2014" name="PLoS ONE">
        <title>Genome Sequence of Candidatus Nitrososphaera evergladensis from Group I.1b Enriched from Everglades Soil Reveals Novel Genomic Features of the Ammonia-Oxidizing Archaea.</title>
        <authorList>
            <person name="Zhalnina K.V."/>
            <person name="Dias R."/>
            <person name="Leonard M.T."/>
            <person name="Dorr de Quadros P."/>
            <person name="Camargo F.A."/>
            <person name="Drew J.C."/>
            <person name="Farmerie W.G."/>
            <person name="Daroub S.H."/>
            <person name="Triplett E.W."/>
        </authorList>
    </citation>
    <scope>NUCLEOTIDE SEQUENCE [LARGE SCALE GENOMIC DNA]</scope>
    <source>
        <strain evidence="1 2">SR1</strain>
    </source>
</reference>
<accession>A0A075MUB3</accession>
<dbReference type="EMBL" id="CP007174">
    <property type="protein sequence ID" value="AIF84307.1"/>
    <property type="molecule type" value="Genomic_DNA"/>
</dbReference>